<evidence type="ECO:0000313" key="2">
    <source>
        <dbReference type="Proteomes" id="UP000184603"/>
    </source>
</evidence>
<keyword evidence="2" id="KW-1185">Reference proteome</keyword>
<dbReference type="EMBL" id="FRFE01000016">
    <property type="protein sequence ID" value="SHO49856.1"/>
    <property type="molecule type" value="Genomic_DNA"/>
</dbReference>
<organism evidence="1 2">
    <name type="scientific">Desulfopila aestuarii DSM 18488</name>
    <dbReference type="NCBI Taxonomy" id="1121416"/>
    <lineage>
        <taxon>Bacteria</taxon>
        <taxon>Pseudomonadati</taxon>
        <taxon>Thermodesulfobacteriota</taxon>
        <taxon>Desulfobulbia</taxon>
        <taxon>Desulfobulbales</taxon>
        <taxon>Desulfocapsaceae</taxon>
        <taxon>Desulfopila</taxon>
    </lineage>
</organism>
<dbReference type="AlphaFoldDB" id="A0A1M7YBC8"/>
<sequence>MMRIGWRGVLLAQEKHQIALTDISFNLPIVRPNGWLRFFCDLKQYYATVLSSYENPFSYAADFKTFKEYFCSKFAAIWSVR</sequence>
<protein>
    <submittedName>
        <fullName evidence="1">Uncharacterized protein</fullName>
    </submittedName>
</protein>
<dbReference type="Proteomes" id="UP000184603">
    <property type="component" value="Unassembled WGS sequence"/>
</dbReference>
<reference evidence="1 2" key="1">
    <citation type="submission" date="2016-12" db="EMBL/GenBank/DDBJ databases">
        <authorList>
            <person name="Song W.-J."/>
            <person name="Kurnit D.M."/>
        </authorList>
    </citation>
    <scope>NUCLEOTIDE SEQUENCE [LARGE SCALE GENOMIC DNA]</scope>
    <source>
        <strain evidence="1 2">DSM 18488</strain>
    </source>
</reference>
<accession>A0A1M7YBC8</accession>
<proteinExistence type="predicted"/>
<name>A0A1M7YBC8_9BACT</name>
<evidence type="ECO:0000313" key="1">
    <source>
        <dbReference type="EMBL" id="SHO49856.1"/>
    </source>
</evidence>
<gene>
    <name evidence="1" type="ORF">SAMN02745220_03114</name>
</gene>